<organism evidence="5 6">
    <name type="scientific">Roseimaritima ulvae</name>
    <dbReference type="NCBI Taxonomy" id="980254"/>
    <lineage>
        <taxon>Bacteria</taxon>
        <taxon>Pseudomonadati</taxon>
        <taxon>Planctomycetota</taxon>
        <taxon>Planctomycetia</taxon>
        <taxon>Pirellulales</taxon>
        <taxon>Pirellulaceae</taxon>
        <taxon>Roseimaritima</taxon>
    </lineage>
</organism>
<feature type="compositionally biased region" description="Low complexity" evidence="1">
    <location>
        <begin position="679"/>
        <end position="699"/>
    </location>
</feature>
<evidence type="ECO:0000313" key="5">
    <source>
        <dbReference type="EMBL" id="QEG39679.1"/>
    </source>
</evidence>
<keyword evidence="2" id="KW-0732">Signal</keyword>
<dbReference type="PANTHER" id="PTHR45737:SF6">
    <property type="entry name" value="VON WILLEBRAND FACTOR A DOMAIN-CONTAINING PROTEIN 5A"/>
    <property type="match status" value="1"/>
</dbReference>
<reference evidence="5 6" key="1">
    <citation type="submission" date="2019-08" db="EMBL/GenBank/DDBJ databases">
        <title>Deep-cultivation of Planctomycetes and their phenomic and genomic characterization uncovers novel biology.</title>
        <authorList>
            <person name="Wiegand S."/>
            <person name="Jogler M."/>
            <person name="Boedeker C."/>
            <person name="Pinto D."/>
            <person name="Vollmers J."/>
            <person name="Rivas-Marin E."/>
            <person name="Kohn T."/>
            <person name="Peeters S.H."/>
            <person name="Heuer A."/>
            <person name="Rast P."/>
            <person name="Oberbeckmann S."/>
            <person name="Bunk B."/>
            <person name="Jeske O."/>
            <person name="Meyerdierks A."/>
            <person name="Storesund J.E."/>
            <person name="Kallscheuer N."/>
            <person name="Luecker S."/>
            <person name="Lage O.M."/>
            <person name="Pohl T."/>
            <person name="Merkel B.J."/>
            <person name="Hornburger P."/>
            <person name="Mueller R.-W."/>
            <person name="Bruemmer F."/>
            <person name="Labrenz M."/>
            <person name="Spormann A.M."/>
            <person name="Op den Camp H."/>
            <person name="Overmann J."/>
            <person name="Amann R."/>
            <person name="Jetten M.S.M."/>
            <person name="Mascher T."/>
            <person name="Medema M.H."/>
            <person name="Devos D.P."/>
            <person name="Kaster A.-K."/>
            <person name="Ovreas L."/>
            <person name="Rohde M."/>
            <person name="Galperin M.Y."/>
            <person name="Jogler C."/>
        </authorList>
    </citation>
    <scope>NUCLEOTIDE SEQUENCE [LARGE SCALE GENOMIC DNA]</scope>
    <source>
        <strain evidence="5 6">UC8</strain>
    </source>
</reference>
<feature type="signal peptide" evidence="2">
    <location>
        <begin position="1"/>
        <end position="28"/>
    </location>
</feature>
<dbReference type="InterPro" id="IPR002035">
    <property type="entry name" value="VWF_A"/>
</dbReference>
<dbReference type="Gene3D" id="3.40.50.410">
    <property type="entry name" value="von Willebrand factor, type A domain"/>
    <property type="match status" value="1"/>
</dbReference>
<feature type="domain" description="VIT" evidence="4">
    <location>
        <begin position="40"/>
        <end position="168"/>
    </location>
</feature>
<sequence length="780" mass="85351" precursor="true">MRPFNRPLCMALLVGAGCLIFSAGSALAQGFLLPENPDSPIWRRPPNRQPVQTYRVDKIEVDAAIKDQVATVQVSQTFRNTCSQTLQVRFVFPMPYDGAVDQMTFLVDGDELPGKLMDADKARKQFADYVRRMQDPALVQWIGPGVFQTQVFPVPAGAERTVSLRYTQLLQRNGSMTDWLLPLKPAASGGTPVGQINVSARIRSSVPLTNVYSPTHEVTVKKPNSQTATIKLSQSGKRNLGDMRVMWDVGEDPVPMSLVGYRGERDEDGYFMLLLQPDLPEPSAKDRRRGKHVILVLDKSGSMKREKIEQARNAASYVLDRLKPRDQFELITYDNGVEAYAESMTDADEDTIEDAKDYVSSILAGGGTNIHEALLTALHTASDVDGSPYIVFLTDGRPTVGTVEVAKIVSAAKKANDSNARLLSLGVGHDVNSHLLDKLSANLQGQSIYVSPGEAIDDHVKRLYDRIGAPALTDAKLTITVEGKKRSVRQLYPQDMVDLFSGDQVVVVGRYRHAGDVRIELTGKLGDERKTYTYRSHLPGVSESHRRDAFVERLWAVRRIGSIIDDIDLNGEKPELVDELIALSKKHGVLTPYTAFLADEDVGLNDRRLQQANTRRNLGRLHAESGADAFRQRAAKSLYKTAPRAGAAEEAIADFAMSESSAAGAGGYGRGSIASSAPAAPGLAGGQPAQPAPAGGSAPTSRRDKLRQIEGKTFYSRGGVLIDAEASDEQVAAAEAIEQFSDRYFKLLEELDDKQKAWLAQDDEILFVVKGKAYKIVKAK</sequence>
<protein>
    <submittedName>
        <fullName evidence="5">von Willebrand factor type A domain protein</fullName>
    </submittedName>
</protein>
<dbReference type="KEGG" id="rul:UC8_16750"/>
<dbReference type="SUPFAM" id="SSF53300">
    <property type="entry name" value="vWA-like"/>
    <property type="match status" value="1"/>
</dbReference>
<feature type="domain" description="VWFA" evidence="3">
    <location>
        <begin position="292"/>
        <end position="467"/>
    </location>
</feature>
<dbReference type="AlphaFoldDB" id="A0A5B9QP04"/>
<dbReference type="SMART" id="SM00609">
    <property type="entry name" value="VIT"/>
    <property type="match status" value="1"/>
</dbReference>
<proteinExistence type="predicted"/>
<gene>
    <name evidence="5" type="ORF">UC8_16750</name>
</gene>
<evidence type="ECO:0000256" key="1">
    <source>
        <dbReference type="SAM" id="MobiDB-lite"/>
    </source>
</evidence>
<dbReference type="SMART" id="SM00327">
    <property type="entry name" value="VWA"/>
    <property type="match status" value="1"/>
</dbReference>
<dbReference type="InterPro" id="IPR013694">
    <property type="entry name" value="VIT"/>
</dbReference>
<dbReference type="Pfam" id="PF08487">
    <property type="entry name" value="VIT"/>
    <property type="match status" value="1"/>
</dbReference>
<accession>A0A5B9QP04</accession>
<evidence type="ECO:0000259" key="4">
    <source>
        <dbReference type="PROSITE" id="PS51468"/>
    </source>
</evidence>
<feature type="region of interest" description="Disordered" evidence="1">
    <location>
        <begin position="679"/>
        <end position="704"/>
    </location>
</feature>
<dbReference type="PROSITE" id="PS50234">
    <property type="entry name" value="VWFA"/>
    <property type="match status" value="1"/>
</dbReference>
<name>A0A5B9QP04_9BACT</name>
<dbReference type="PROSITE" id="PS51468">
    <property type="entry name" value="VIT"/>
    <property type="match status" value="1"/>
</dbReference>
<evidence type="ECO:0000256" key="2">
    <source>
        <dbReference type="SAM" id="SignalP"/>
    </source>
</evidence>
<keyword evidence="6" id="KW-1185">Reference proteome</keyword>
<dbReference type="InterPro" id="IPR036465">
    <property type="entry name" value="vWFA_dom_sf"/>
</dbReference>
<dbReference type="Pfam" id="PF00092">
    <property type="entry name" value="VWA"/>
    <property type="match status" value="1"/>
</dbReference>
<dbReference type="PANTHER" id="PTHR45737">
    <property type="entry name" value="VON WILLEBRAND FACTOR A DOMAIN-CONTAINING PROTEIN 5A"/>
    <property type="match status" value="1"/>
</dbReference>
<evidence type="ECO:0000259" key="3">
    <source>
        <dbReference type="PROSITE" id="PS50234"/>
    </source>
</evidence>
<dbReference type="Proteomes" id="UP000325286">
    <property type="component" value="Chromosome"/>
</dbReference>
<feature type="chain" id="PRO_5023037212" evidence="2">
    <location>
        <begin position="29"/>
        <end position="780"/>
    </location>
</feature>
<dbReference type="PROSITE" id="PS51257">
    <property type="entry name" value="PROKAR_LIPOPROTEIN"/>
    <property type="match status" value="1"/>
</dbReference>
<evidence type="ECO:0000313" key="6">
    <source>
        <dbReference type="Proteomes" id="UP000325286"/>
    </source>
</evidence>
<dbReference type="EMBL" id="CP042914">
    <property type="protein sequence ID" value="QEG39679.1"/>
    <property type="molecule type" value="Genomic_DNA"/>
</dbReference>